<accession>A0ACC2PCF0</accession>
<gene>
    <name evidence="1" type="ORF">QAD02_016913</name>
</gene>
<proteinExistence type="predicted"/>
<dbReference type="Proteomes" id="UP001239111">
    <property type="component" value="Chromosome 2"/>
</dbReference>
<protein>
    <submittedName>
        <fullName evidence="1">Uncharacterized protein</fullName>
    </submittedName>
</protein>
<organism evidence="1 2">
    <name type="scientific">Eretmocerus hayati</name>
    <dbReference type="NCBI Taxonomy" id="131215"/>
    <lineage>
        <taxon>Eukaryota</taxon>
        <taxon>Metazoa</taxon>
        <taxon>Ecdysozoa</taxon>
        <taxon>Arthropoda</taxon>
        <taxon>Hexapoda</taxon>
        <taxon>Insecta</taxon>
        <taxon>Pterygota</taxon>
        <taxon>Neoptera</taxon>
        <taxon>Endopterygota</taxon>
        <taxon>Hymenoptera</taxon>
        <taxon>Apocrita</taxon>
        <taxon>Proctotrupomorpha</taxon>
        <taxon>Chalcidoidea</taxon>
        <taxon>Aphelinidae</taxon>
        <taxon>Aphelininae</taxon>
        <taxon>Eretmocerus</taxon>
    </lineage>
</organism>
<evidence type="ECO:0000313" key="2">
    <source>
        <dbReference type="Proteomes" id="UP001239111"/>
    </source>
</evidence>
<sequence length="123" mass="13317">MNVTAIEKYCGFEVKLDKGQKIALRNPNHPGNYSGKINCLWKFTSDVLIGVTCKSVKLPQSLNCDQDYLEITPDKESAPTRLCGVGEYSEKSIAREIGILLSTVSNTSGGKFECIIEAAGAGE</sequence>
<name>A0ACC2PCF0_9HYME</name>
<dbReference type="EMBL" id="CM056742">
    <property type="protein sequence ID" value="KAJ8681126.1"/>
    <property type="molecule type" value="Genomic_DNA"/>
</dbReference>
<comment type="caution">
    <text evidence="1">The sequence shown here is derived from an EMBL/GenBank/DDBJ whole genome shotgun (WGS) entry which is preliminary data.</text>
</comment>
<evidence type="ECO:0000313" key="1">
    <source>
        <dbReference type="EMBL" id="KAJ8681126.1"/>
    </source>
</evidence>
<keyword evidence="2" id="KW-1185">Reference proteome</keyword>
<reference evidence="1" key="1">
    <citation type="submission" date="2023-04" db="EMBL/GenBank/DDBJ databases">
        <title>A chromosome-level genome assembly of the parasitoid wasp Eretmocerus hayati.</title>
        <authorList>
            <person name="Zhong Y."/>
            <person name="Liu S."/>
            <person name="Liu Y."/>
        </authorList>
    </citation>
    <scope>NUCLEOTIDE SEQUENCE</scope>
    <source>
        <strain evidence="1">ZJU_SS_LIU_2023</strain>
    </source>
</reference>